<organism evidence="2 3">
    <name type="scientific">Salipaludibacillus aurantiacus</name>
    <dbReference type="NCBI Taxonomy" id="1601833"/>
    <lineage>
        <taxon>Bacteria</taxon>
        <taxon>Bacillati</taxon>
        <taxon>Bacillota</taxon>
        <taxon>Bacilli</taxon>
        <taxon>Bacillales</taxon>
        <taxon>Bacillaceae</taxon>
    </lineage>
</organism>
<dbReference type="InterPro" id="IPR000719">
    <property type="entry name" value="Prot_kinase_dom"/>
</dbReference>
<dbReference type="GO" id="GO:0035556">
    <property type="term" value="P:intracellular signal transduction"/>
    <property type="evidence" value="ECO:0007669"/>
    <property type="project" value="TreeGrafter"/>
</dbReference>
<keyword evidence="3" id="KW-1185">Reference proteome</keyword>
<dbReference type="InterPro" id="IPR011009">
    <property type="entry name" value="Kinase-like_dom_sf"/>
</dbReference>
<sequence length="231" mass="26451">MGTVEKIKGHPYMIKRQPEDNGKNGHIYTGFDLVRKKTVAVKVFKSLDTAKYEYKIMKSYGKSSFLPICYDFFVINKKPHLVMEFIDGYSLKKYLVKSGSLNERKALKITTNVVKGLCDLHKQGIYHNDIHLKNVMIDKHSTIKIIDFGRASKKRGEVKDLYRAVYMSIKLITNDTSNDYIEDLAVASLPLKDALAKKIIEKGIHPSKEKRYRTAKELLADLEKLGTSFNN</sequence>
<dbReference type="STRING" id="1601833.SAMN05518684_12716"/>
<evidence type="ECO:0000313" key="2">
    <source>
        <dbReference type="EMBL" id="SES41795.1"/>
    </source>
</evidence>
<reference evidence="3" key="1">
    <citation type="submission" date="2016-10" db="EMBL/GenBank/DDBJ databases">
        <authorList>
            <person name="Varghese N."/>
            <person name="Submissions S."/>
        </authorList>
    </citation>
    <scope>NUCLEOTIDE SEQUENCE [LARGE SCALE GENOMIC DNA]</scope>
    <source>
        <strain evidence="3">S9</strain>
    </source>
</reference>
<dbReference type="Pfam" id="PF00069">
    <property type="entry name" value="Pkinase"/>
    <property type="match status" value="1"/>
</dbReference>
<dbReference type="EMBL" id="FOGT01000027">
    <property type="protein sequence ID" value="SES41795.1"/>
    <property type="molecule type" value="Genomic_DNA"/>
</dbReference>
<dbReference type="GO" id="GO:0005524">
    <property type="term" value="F:ATP binding"/>
    <property type="evidence" value="ECO:0007669"/>
    <property type="project" value="InterPro"/>
</dbReference>
<dbReference type="GO" id="GO:0005737">
    <property type="term" value="C:cytoplasm"/>
    <property type="evidence" value="ECO:0007669"/>
    <property type="project" value="TreeGrafter"/>
</dbReference>
<protein>
    <submittedName>
        <fullName evidence="2">Protein kinase domain-containing protein</fullName>
    </submittedName>
</protein>
<dbReference type="SUPFAM" id="SSF56112">
    <property type="entry name" value="Protein kinase-like (PK-like)"/>
    <property type="match status" value="1"/>
</dbReference>
<dbReference type="AlphaFoldDB" id="A0A1H9X6M9"/>
<keyword evidence="2" id="KW-0808">Transferase</keyword>
<keyword evidence="2" id="KW-0418">Kinase</keyword>
<dbReference type="Proteomes" id="UP000198571">
    <property type="component" value="Unassembled WGS sequence"/>
</dbReference>
<dbReference type="PROSITE" id="PS50011">
    <property type="entry name" value="PROTEIN_KINASE_DOM"/>
    <property type="match status" value="1"/>
</dbReference>
<dbReference type="GO" id="GO:0004674">
    <property type="term" value="F:protein serine/threonine kinase activity"/>
    <property type="evidence" value="ECO:0007669"/>
    <property type="project" value="TreeGrafter"/>
</dbReference>
<dbReference type="PANTHER" id="PTHR48015:SF16">
    <property type="entry name" value="SERINE_THREONINE-PROTEIN KINASE SULU"/>
    <property type="match status" value="1"/>
</dbReference>
<feature type="domain" description="Protein kinase" evidence="1">
    <location>
        <begin position="13"/>
        <end position="231"/>
    </location>
</feature>
<accession>A0A1H9X6M9</accession>
<dbReference type="PANTHER" id="PTHR48015">
    <property type="entry name" value="SERINE/THREONINE-PROTEIN KINASE TAO"/>
    <property type="match status" value="1"/>
</dbReference>
<dbReference type="Gene3D" id="1.10.510.10">
    <property type="entry name" value="Transferase(Phosphotransferase) domain 1"/>
    <property type="match status" value="1"/>
</dbReference>
<name>A0A1H9X6M9_9BACI</name>
<gene>
    <name evidence="2" type="ORF">SAMN05518684_12716</name>
</gene>
<evidence type="ECO:0000259" key="1">
    <source>
        <dbReference type="PROSITE" id="PS50011"/>
    </source>
</evidence>
<dbReference type="InterPro" id="IPR050285">
    <property type="entry name" value="STE20_Ser/Thr_kinase"/>
</dbReference>
<proteinExistence type="predicted"/>
<evidence type="ECO:0000313" key="3">
    <source>
        <dbReference type="Proteomes" id="UP000198571"/>
    </source>
</evidence>